<evidence type="ECO:0000256" key="9">
    <source>
        <dbReference type="ARBA" id="ARBA00022840"/>
    </source>
</evidence>
<feature type="domain" description="Histidine kinase" evidence="15">
    <location>
        <begin position="862"/>
        <end position="1078"/>
    </location>
</feature>
<dbReference type="SUPFAM" id="SSF47384">
    <property type="entry name" value="Homodimeric domain of signal transducing histidine kinase"/>
    <property type="match status" value="1"/>
</dbReference>
<dbReference type="GO" id="GO:0016020">
    <property type="term" value="C:membrane"/>
    <property type="evidence" value="ECO:0007669"/>
    <property type="project" value="UniProtKB-SubCell"/>
</dbReference>
<dbReference type="EMBL" id="CP012673">
    <property type="protein sequence ID" value="AUX42437.1"/>
    <property type="molecule type" value="Genomic_DNA"/>
</dbReference>
<evidence type="ECO:0000256" key="3">
    <source>
        <dbReference type="ARBA" id="ARBA00012438"/>
    </source>
</evidence>
<accession>A0A2L0ET03</accession>
<evidence type="ECO:0000256" key="7">
    <source>
        <dbReference type="ARBA" id="ARBA00022741"/>
    </source>
</evidence>
<keyword evidence="8" id="KW-0418">Kinase</keyword>
<gene>
    <name evidence="17" type="ORF">SOCE26_038690</name>
</gene>
<dbReference type="PROSITE" id="PS50109">
    <property type="entry name" value="HIS_KIN"/>
    <property type="match status" value="1"/>
</dbReference>
<feature type="domain" description="Response regulatory" evidence="16">
    <location>
        <begin position="1103"/>
        <end position="1219"/>
    </location>
</feature>
<dbReference type="Pfam" id="PF00512">
    <property type="entry name" value="HisKA"/>
    <property type="match status" value="1"/>
</dbReference>
<proteinExistence type="predicted"/>
<dbReference type="Gene3D" id="2.60.40.10">
    <property type="entry name" value="Immunoglobulins"/>
    <property type="match status" value="1"/>
</dbReference>
<dbReference type="InterPro" id="IPR036890">
    <property type="entry name" value="HATPase_C_sf"/>
</dbReference>
<name>A0A2L0ET03_SORCE</name>
<evidence type="ECO:0000256" key="11">
    <source>
        <dbReference type="ARBA" id="ARBA00023136"/>
    </source>
</evidence>
<protein>
    <recommendedName>
        <fullName evidence="3">histidine kinase</fullName>
        <ecNumber evidence="3">2.7.13.3</ecNumber>
    </recommendedName>
</protein>
<dbReference type="Pfam" id="PF07494">
    <property type="entry name" value="Reg_prop"/>
    <property type="match status" value="1"/>
</dbReference>
<dbReference type="Pfam" id="PF02518">
    <property type="entry name" value="HATPase_c"/>
    <property type="match status" value="1"/>
</dbReference>
<dbReference type="Proteomes" id="UP000238348">
    <property type="component" value="Chromosome"/>
</dbReference>
<keyword evidence="6" id="KW-0812">Transmembrane</keyword>
<dbReference type="CDD" id="cd00082">
    <property type="entry name" value="HisKA"/>
    <property type="match status" value="1"/>
</dbReference>
<dbReference type="EC" id="2.7.13.3" evidence="3"/>
<dbReference type="InterPro" id="IPR011006">
    <property type="entry name" value="CheY-like_superfamily"/>
</dbReference>
<sequence length="1306" mass="140550">MTSRSVFRGRHALAGPVFALVLALARASSAADVAELGVPMIRSFGTDDGLPQSSVNAIALAPDGHLWIGTQGGAAYHDGQRFTVLPLPTVGSAAWVQSLAATQDGAVWFGLNSGEIFRYAGERFTRFGAAEGLEVGKHVSTIVETHEGGGRALWAGTQGGLYRFDDKKGRFRRIELGPGLERAAAIAVREGKLPSGEPTLWVGTTAGLLHCEADHCKPFATNADGLPDPIVTALLATTGDGGRPELWAGTMNGLARHADGRWEQFTTTNSPLPAKEVLALAETVSGAGERTLWIGTYGGGLARLRGPAWTVMTKANSDMPDDHVMVLSPSGGAHGGRVLWLGTNTGGLARLRPDGWTAFTPRNSPLSGAVYGITEVRSRDGASEFWFGMDDGTVMRSSKQGFSPLAPPDALGGLTASITVVLASQREPGVVWLGDDSFHLHRWEDGRITTYHPRNSPMPRGNVTDVRESLDGRGLWVTTLGGGAARLDASGTWQGFRRENTQILDDRVTTVLETTRPDGKLITWFGTSQGLSRLEDGQWKSYTTASAPLGGDFITALSELRDTHGARVLWIGTMGGGVARYDLDAEAWRPVLDSDSRPALPDDTVYQVRADARGRVYLFTNRGVARLTPRAPTLDDPAEFSLYTFTTEDGLPTNECNMNGSLVDSRGRIWVGAMSGAAVFDPAEEIADDTPKPLILSAARAQGGAPSLVSGARLAWNQNTVAFDYALLSLFRERDTRFRVQMVGFDPSPSEWTTDPRARYTNLSPGAYTFQVWGRDSTGNISGPASIAFRVEPAPWRTWWAYLGYAFGLAGVVSVGVRLRLRALATRNRELEQQVELRTAELRAAKEAADAANRAKSAFLASMSHELRTPLNGILGYTQLVARTPGLPRESQAGLGVVQRSGEHLLALIDDVLDLARIEAGKLELVPGDVHLPLLLQSVVDLCRVRAEAKGLACHYLPADGAPAWVRADEKQLTQVLLNLLGNAVKFTREGSVTLRVEARGEELFFHVEDTGPGIAPADVARIFQPFEQSGDRRARAQGAGLGLSISRKIVEQMGGRIEVQSAPGEGSTFTVAVRLPAIAERARAAEERPSEIITGYEGARRRVVVVDDNENNRAFLRDALGPLGFAVEEAEDGVGAIALCQEQRPDLLILDLALPDLRGEEVARRLRNLPALAGLPLVASSASVDEEQRMRAREAGCDEFLPKPVRLPELFAVLGRRLGLTWIRAPRAMVEAAGAEAPAARIDPPAEVRARLSDLAERGRIPELLQQLNALEAEDARLSSWVGEVRVLAETYRLGELCAALAPST</sequence>
<dbReference type="SMART" id="SM00387">
    <property type="entry name" value="HATPase_c"/>
    <property type="match status" value="1"/>
</dbReference>
<organism evidence="17 18">
    <name type="scientific">Sorangium cellulosum</name>
    <name type="common">Polyangium cellulosum</name>
    <dbReference type="NCBI Taxonomy" id="56"/>
    <lineage>
        <taxon>Bacteria</taxon>
        <taxon>Pseudomonadati</taxon>
        <taxon>Myxococcota</taxon>
        <taxon>Polyangia</taxon>
        <taxon>Polyangiales</taxon>
        <taxon>Polyangiaceae</taxon>
        <taxon>Sorangium</taxon>
    </lineage>
</organism>
<dbReference type="OrthoDB" id="9778496at2"/>
<dbReference type="SMART" id="SM00388">
    <property type="entry name" value="HisKA"/>
    <property type="match status" value="1"/>
</dbReference>
<feature type="coiled-coil region" evidence="13">
    <location>
        <begin position="821"/>
        <end position="848"/>
    </location>
</feature>
<evidence type="ECO:0000256" key="12">
    <source>
        <dbReference type="PROSITE-ProRule" id="PRU00169"/>
    </source>
</evidence>
<dbReference type="PANTHER" id="PTHR43547">
    <property type="entry name" value="TWO-COMPONENT HISTIDINE KINASE"/>
    <property type="match status" value="1"/>
</dbReference>
<evidence type="ECO:0000256" key="14">
    <source>
        <dbReference type="SAM" id="SignalP"/>
    </source>
</evidence>
<evidence type="ECO:0000256" key="10">
    <source>
        <dbReference type="ARBA" id="ARBA00022989"/>
    </source>
</evidence>
<dbReference type="SUPFAM" id="SSF63829">
    <property type="entry name" value="Calcium-dependent phosphotriesterase"/>
    <property type="match status" value="2"/>
</dbReference>
<dbReference type="PROSITE" id="PS50110">
    <property type="entry name" value="RESPONSE_REGULATORY"/>
    <property type="match status" value="1"/>
</dbReference>
<dbReference type="PRINTS" id="PR00344">
    <property type="entry name" value="BCTRLSENSOR"/>
</dbReference>
<dbReference type="Gene3D" id="3.40.50.2300">
    <property type="match status" value="1"/>
</dbReference>
<evidence type="ECO:0000256" key="5">
    <source>
        <dbReference type="ARBA" id="ARBA00022679"/>
    </source>
</evidence>
<dbReference type="InterPro" id="IPR003661">
    <property type="entry name" value="HisK_dim/P_dom"/>
</dbReference>
<dbReference type="FunFam" id="3.30.565.10:FF:000010">
    <property type="entry name" value="Sensor histidine kinase RcsC"/>
    <property type="match status" value="1"/>
</dbReference>
<dbReference type="RefSeq" id="WP_104981254.1">
    <property type="nucleotide sequence ID" value="NZ_CP012673.1"/>
</dbReference>
<dbReference type="InterPro" id="IPR013783">
    <property type="entry name" value="Ig-like_fold"/>
</dbReference>
<keyword evidence="9" id="KW-0067">ATP-binding</keyword>
<keyword evidence="11" id="KW-0472">Membrane</keyword>
<evidence type="ECO:0000256" key="4">
    <source>
        <dbReference type="ARBA" id="ARBA00022553"/>
    </source>
</evidence>
<dbReference type="InterPro" id="IPR036097">
    <property type="entry name" value="HisK_dim/P_sf"/>
</dbReference>
<evidence type="ECO:0000256" key="1">
    <source>
        <dbReference type="ARBA" id="ARBA00000085"/>
    </source>
</evidence>
<dbReference type="FunFam" id="1.10.287.130:FF:000004">
    <property type="entry name" value="Ethylene receptor 1"/>
    <property type="match status" value="1"/>
</dbReference>
<feature type="chain" id="PRO_5014707594" description="histidine kinase" evidence="14">
    <location>
        <begin position="31"/>
        <end position="1306"/>
    </location>
</feature>
<keyword evidence="14" id="KW-0732">Signal</keyword>
<dbReference type="SUPFAM" id="SSF52172">
    <property type="entry name" value="CheY-like"/>
    <property type="match status" value="1"/>
</dbReference>
<dbReference type="CDD" id="cd17546">
    <property type="entry name" value="REC_hyHK_CKI1_RcsC-like"/>
    <property type="match status" value="1"/>
</dbReference>
<dbReference type="CDD" id="cd16922">
    <property type="entry name" value="HATPase_EvgS-ArcB-TorS-like"/>
    <property type="match status" value="1"/>
</dbReference>
<evidence type="ECO:0000313" key="17">
    <source>
        <dbReference type="EMBL" id="AUX42437.1"/>
    </source>
</evidence>
<evidence type="ECO:0000256" key="2">
    <source>
        <dbReference type="ARBA" id="ARBA00004370"/>
    </source>
</evidence>
<evidence type="ECO:0000256" key="13">
    <source>
        <dbReference type="SAM" id="Coils"/>
    </source>
</evidence>
<comment type="catalytic activity">
    <reaction evidence="1">
        <text>ATP + protein L-histidine = ADP + protein N-phospho-L-histidine.</text>
        <dbReference type="EC" id="2.7.13.3"/>
    </reaction>
</comment>
<dbReference type="InterPro" id="IPR015943">
    <property type="entry name" value="WD40/YVTN_repeat-like_dom_sf"/>
</dbReference>
<keyword evidence="13" id="KW-0175">Coiled coil</keyword>
<evidence type="ECO:0000259" key="15">
    <source>
        <dbReference type="PROSITE" id="PS50109"/>
    </source>
</evidence>
<reference evidence="17 18" key="1">
    <citation type="submission" date="2015-09" db="EMBL/GenBank/DDBJ databases">
        <title>Sorangium comparison.</title>
        <authorList>
            <person name="Zaburannyi N."/>
            <person name="Bunk B."/>
            <person name="Overmann J."/>
            <person name="Mueller R."/>
        </authorList>
    </citation>
    <scope>NUCLEOTIDE SEQUENCE [LARGE SCALE GENOMIC DNA]</scope>
    <source>
        <strain evidence="17 18">So ce26</strain>
    </source>
</reference>
<dbReference type="InterPro" id="IPR003594">
    <property type="entry name" value="HATPase_dom"/>
</dbReference>
<evidence type="ECO:0000313" key="18">
    <source>
        <dbReference type="Proteomes" id="UP000238348"/>
    </source>
</evidence>
<dbReference type="PANTHER" id="PTHR43547:SF2">
    <property type="entry name" value="HYBRID SIGNAL TRANSDUCTION HISTIDINE KINASE C"/>
    <property type="match status" value="1"/>
</dbReference>
<dbReference type="Gene3D" id="2.130.10.10">
    <property type="entry name" value="YVTN repeat-like/Quinoprotein amine dehydrogenase"/>
    <property type="match status" value="3"/>
</dbReference>
<evidence type="ECO:0000256" key="6">
    <source>
        <dbReference type="ARBA" id="ARBA00022692"/>
    </source>
</evidence>
<dbReference type="Gene3D" id="1.10.287.130">
    <property type="match status" value="1"/>
</dbReference>
<feature type="modified residue" description="4-aspartylphosphate" evidence="12">
    <location>
        <position position="1152"/>
    </location>
</feature>
<dbReference type="SUPFAM" id="SSF55874">
    <property type="entry name" value="ATPase domain of HSP90 chaperone/DNA topoisomerase II/histidine kinase"/>
    <property type="match status" value="1"/>
</dbReference>
<dbReference type="GO" id="GO:0000155">
    <property type="term" value="F:phosphorelay sensor kinase activity"/>
    <property type="evidence" value="ECO:0007669"/>
    <property type="project" value="InterPro"/>
</dbReference>
<comment type="subcellular location">
    <subcellularLocation>
        <location evidence="2">Membrane</location>
    </subcellularLocation>
</comment>
<dbReference type="InterPro" id="IPR005467">
    <property type="entry name" value="His_kinase_dom"/>
</dbReference>
<keyword evidence="7" id="KW-0547">Nucleotide-binding</keyword>
<dbReference type="InterPro" id="IPR004358">
    <property type="entry name" value="Sig_transdc_His_kin-like_C"/>
</dbReference>
<feature type="signal peptide" evidence="14">
    <location>
        <begin position="1"/>
        <end position="30"/>
    </location>
</feature>
<dbReference type="Pfam" id="PF00072">
    <property type="entry name" value="Response_reg"/>
    <property type="match status" value="1"/>
</dbReference>
<keyword evidence="5" id="KW-0808">Transferase</keyword>
<dbReference type="Gene3D" id="3.30.565.10">
    <property type="entry name" value="Histidine kinase-like ATPase, C-terminal domain"/>
    <property type="match status" value="1"/>
</dbReference>
<dbReference type="SMART" id="SM00448">
    <property type="entry name" value="REC"/>
    <property type="match status" value="1"/>
</dbReference>
<evidence type="ECO:0000256" key="8">
    <source>
        <dbReference type="ARBA" id="ARBA00022777"/>
    </source>
</evidence>
<dbReference type="InterPro" id="IPR001789">
    <property type="entry name" value="Sig_transdc_resp-reg_receiver"/>
</dbReference>
<dbReference type="InterPro" id="IPR011110">
    <property type="entry name" value="Reg_prop"/>
</dbReference>
<evidence type="ECO:0000259" key="16">
    <source>
        <dbReference type="PROSITE" id="PS50110"/>
    </source>
</evidence>
<keyword evidence="10" id="KW-1133">Transmembrane helix</keyword>
<keyword evidence="4 12" id="KW-0597">Phosphoprotein</keyword>
<dbReference type="GO" id="GO:0005524">
    <property type="term" value="F:ATP binding"/>
    <property type="evidence" value="ECO:0007669"/>
    <property type="project" value="UniProtKB-KW"/>
</dbReference>